<dbReference type="Proteomes" id="UP000220527">
    <property type="component" value="Unassembled WGS sequence"/>
</dbReference>
<evidence type="ECO:0000259" key="1">
    <source>
        <dbReference type="Pfam" id="PF18480"/>
    </source>
</evidence>
<dbReference type="Pfam" id="PF18480">
    <property type="entry name" value="DUF5615"/>
    <property type="match status" value="1"/>
</dbReference>
<comment type="caution">
    <text evidence="2">The sequence shown here is derived from an EMBL/GenBank/DDBJ whole genome shotgun (WGS) entry which is preliminary data.</text>
</comment>
<dbReference type="RefSeq" id="WP_097642084.1">
    <property type="nucleotide sequence ID" value="NZ_NQWI01000001.1"/>
</dbReference>
<evidence type="ECO:0000313" key="2">
    <source>
        <dbReference type="EMBL" id="PDW05064.1"/>
    </source>
</evidence>
<keyword evidence="3" id="KW-1185">Reference proteome</keyword>
<gene>
    <name evidence="2" type="ORF">CJ255_00285</name>
</gene>
<feature type="domain" description="DUF5615" evidence="1">
    <location>
        <begin position="1"/>
        <end position="104"/>
    </location>
</feature>
<dbReference type="AlphaFoldDB" id="A0A2A6RPL9"/>
<proteinExistence type="predicted"/>
<name>A0A2A6RPL9_9CHLR</name>
<organism evidence="2 3">
    <name type="scientific">Candidatus Viridilinea mediisalina</name>
    <dbReference type="NCBI Taxonomy" id="2024553"/>
    <lineage>
        <taxon>Bacteria</taxon>
        <taxon>Bacillati</taxon>
        <taxon>Chloroflexota</taxon>
        <taxon>Chloroflexia</taxon>
        <taxon>Chloroflexales</taxon>
        <taxon>Chloroflexineae</taxon>
        <taxon>Oscillochloridaceae</taxon>
        <taxon>Candidatus Viridilinea</taxon>
    </lineage>
</organism>
<reference evidence="3" key="1">
    <citation type="submission" date="2017-08" db="EMBL/GenBank/DDBJ databases">
        <authorList>
            <person name="Grouzdev D.S."/>
            <person name="Gaisin V.A."/>
            <person name="Rysina M.S."/>
            <person name="Gorlenko V.M."/>
        </authorList>
    </citation>
    <scope>NUCLEOTIDE SEQUENCE [LARGE SCALE GENOMIC DNA]</scope>
    <source>
        <strain evidence="3">Kir15-3F</strain>
    </source>
</reference>
<dbReference type="OrthoDB" id="8085537at2"/>
<evidence type="ECO:0000313" key="3">
    <source>
        <dbReference type="Proteomes" id="UP000220527"/>
    </source>
</evidence>
<accession>A0A2A6RPL9</accession>
<dbReference type="EMBL" id="NQWI01000001">
    <property type="protein sequence ID" value="PDW05064.1"/>
    <property type="molecule type" value="Genomic_DNA"/>
</dbReference>
<sequence>MRVLLDECVTRHLKREFIGQEVHTVEEAGLKGLQNGRLLQAASGKYDVLVTVDQNVRYQQNFNATTIAVIILKARRSTYPLLKPLMPKVLALIARMKPGEVVVVD</sequence>
<dbReference type="InterPro" id="IPR041049">
    <property type="entry name" value="DUF5615"/>
</dbReference>
<protein>
    <recommendedName>
        <fullName evidence="1">DUF5615 domain-containing protein</fullName>
    </recommendedName>
</protein>